<protein>
    <submittedName>
        <fullName evidence="1">Uncharacterized protein</fullName>
    </submittedName>
</protein>
<gene>
    <name evidence="1" type="ORF">AVEN_36065_1</name>
</gene>
<accession>A0A4Y2DHN0</accession>
<dbReference type="Proteomes" id="UP000499080">
    <property type="component" value="Unassembled WGS sequence"/>
</dbReference>
<dbReference type="EMBL" id="BGPR01242787">
    <property type="protein sequence ID" value="GBM15538.1"/>
    <property type="molecule type" value="Genomic_DNA"/>
</dbReference>
<keyword evidence="2" id="KW-1185">Reference proteome</keyword>
<reference evidence="1 2" key="1">
    <citation type="journal article" date="2019" name="Sci. Rep.">
        <title>Orb-weaving spider Araneus ventricosus genome elucidates the spidroin gene catalogue.</title>
        <authorList>
            <person name="Kono N."/>
            <person name="Nakamura H."/>
            <person name="Ohtoshi R."/>
            <person name="Moran D.A.P."/>
            <person name="Shinohara A."/>
            <person name="Yoshida Y."/>
            <person name="Fujiwara M."/>
            <person name="Mori M."/>
            <person name="Tomita M."/>
            <person name="Arakawa K."/>
        </authorList>
    </citation>
    <scope>NUCLEOTIDE SEQUENCE [LARGE SCALE GENOMIC DNA]</scope>
</reference>
<dbReference type="AlphaFoldDB" id="A0A4Y2DHN0"/>
<evidence type="ECO:0000313" key="2">
    <source>
        <dbReference type="Proteomes" id="UP000499080"/>
    </source>
</evidence>
<evidence type="ECO:0000313" key="1">
    <source>
        <dbReference type="EMBL" id="GBM15538.1"/>
    </source>
</evidence>
<name>A0A4Y2DHN0_ARAVE</name>
<feature type="non-terminal residue" evidence="1">
    <location>
        <position position="1"/>
    </location>
</feature>
<comment type="caution">
    <text evidence="1">The sequence shown here is derived from an EMBL/GenBank/DDBJ whole genome shotgun (WGS) entry which is preliminary data.</text>
</comment>
<organism evidence="1 2">
    <name type="scientific">Araneus ventricosus</name>
    <name type="common">Orbweaver spider</name>
    <name type="synonym">Epeira ventricosa</name>
    <dbReference type="NCBI Taxonomy" id="182803"/>
    <lineage>
        <taxon>Eukaryota</taxon>
        <taxon>Metazoa</taxon>
        <taxon>Ecdysozoa</taxon>
        <taxon>Arthropoda</taxon>
        <taxon>Chelicerata</taxon>
        <taxon>Arachnida</taxon>
        <taxon>Araneae</taxon>
        <taxon>Araneomorphae</taxon>
        <taxon>Entelegynae</taxon>
        <taxon>Araneoidea</taxon>
        <taxon>Araneidae</taxon>
        <taxon>Araneus</taxon>
    </lineage>
</organism>
<sequence>SSLKYLFGDMYTGHLVLNSKIGVKMGPLRRSPLLTSYGNFDALLQHDCERQNFKFSTKRCNYLHRIKNAKEVISVMSAEISF</sequence>
<proteinExistence type="predicted"/>